<gene>
    <name evidence="1" type="ORF">Zmor_018135</name>
</gene>
<proteinExistence type="predicted"/>
<protein>
    <submittedName>
        <fullName evidence="1">Uncharacterized protein</fullName>
    </submittedName>
</protein>
<name>A0AA38IBK0_9CUCU</name>
<organism evidence="1 2">
    <name type="scientific">Zophobas morio</name>
    <dbReference type="NCBI Taxonomy" id="2755281"/>
    <lineage>
        <taxon>Eukaryota</taxon>
        <taxon>Metazoa</taxon>
        <taxon>Ecdysozoa</taxon>
        <taxon>Arthropoda</taxon>
        <taxon>Hexapoda</taxon>
        <taxon>Insecta</taxon>
        <taxon>Pterygota</taxon>
        <taxon>Neoptera</taxon>
        <taxon>Endopterygota</taxon>
        <taxon>Coleoptera</taxon>
        <taxon>Polyphaga</taxon>
        <taxon>Cucujiformia</taxon>
        <taxon>Tenebrionidae</taxon>
        <taxon>Zophobas</taxon>
    </lineage>
</organism>
<evidence type="ECO:0000313" key="2">
    <source>
        <dbReference type="Proteomes" id="UP001168821"/>
    </source>
</evidence>
<sequence length="135" mass="15649">MWFLVHAEINSSKEKYLNIKTYHRSIDFSSSVVYIWAKQSHRGRPWRLRRRHPPCENTDANKDRFPPCFSRTVRPYPFLLSVHQQTFHPCLARYCHADDSGIPLAVASLARTSFFLVGGDTLWCNNGGQNGNLIR</sequence>
<dbReference type="EMBL" id="JALNTZ010000005">
    <property type="protein sequence ID" value="KAJ3652144.1"/>
    <property type="molecule type" value="Genomic_DNA"/>
</dbReference>
<dbReference type="AlphaFoldDB" id="A0AA38IBK0"/>
<dbReference type="Proteomes" id="UP001168821">
    <property type="component" value="Unassembled WGS sequence"/>
</dbReference>
<evidence type="ECO:0000313" key="1">
    <source>
        <dbReference type="EMBL" id="KAJ3652144.1"/>
    </source>
</evidence>
<keyword evidence="2" id="KW-1185">Reference proteome</keyword>
<reference evidence="1" key="1">
    <citation type="journal article" date="2023" name="G3 (Bethesda)">
        <title>Whole genome assemblies of Zophobas morio and Tenebrio molitor.</title>
        <authorList>
            <person name="Kaur S."/>
            <person name="Stinson S.A."/>
            <person name="diCenzo G.C."/>
        </authorList>
    </citation>
    <scope>NUCLEOTIDE SEQUENCE</scope>
    <source>
        <strain evidence="1">QUZm001</strain>
    </source>
</reference>
<accession>A0AA38IBK0</accession>
<comment type="caution">
    <text evidence="1">The sequence shown here is derived from an EMBL/GenBank/DDBJ whole genome shotgun (WGS) entry which is preliminary data.</text>
</comment>